<evidence type="ECO:0000256" key="13">
    <source>
        <dbReference type="ARBA" id="ARBA00048798"/>
    </source>
</evidence>
<dbReference type="AlphaFoldDB" id="A0A7C5YBK7"/>
<evidence type="ECO:0000256" key="9">
    <source>
        <dbReference type="ARBA" id="ARBA00022679"/>
    </source>
</evidence>
<comment type="function">
    <text evidence="2 16">Acts on leucine, isoleucine and valine.</text>
</comment>
<dbReference type="EMBL" id="DRXS01000143">
    <property type="protein sequence ID" value="HHR40704.1"/>
    <property type="molecule type" value="Genomic_DNA"/>
</dbReference>
<dbReference type="GO" id="GO:0009097">
    <property type="term" value="P:isoleucine biosynthetic process"/>
    <property type="evidence" value="ECO:0007669"/>
    <property type="project" value="UniProtKB-UniPathway"/>
</dbReference>
<dbReference type="PANTHER" id="PTHR42743">
    <property type="entry name" value="AMINO-ACID AMINOTRANSFERASE"/>
    <property type="match status" value="1"/>
</dbReference>
<dbReference type="Gene3D" id="3.20.10.10">
    <property type="entry name" value="D-amino Acid Aminotransferase, subunit A, domain 2"/>
    <property type="match status" value="1"/>
</dbReference>
<evidence type="ECO:0000256" key="15">
    <source>
        <dbReference type="RuleBase" id="RU004106"/>
    </source>
</evidence>
<evidence type="ECO:0000256" key="12">
    <source>
        <dbReference type="ARBA" id="ARBA00048212"/>
    </source>
</evidence>
<comment type="pathway">
    <text evidence="5 16">Amino-acid biosynthesis; L-leucine biosynthesis; L-leucine from 3-methyl-2-oxobutanoate: step 4/4.</text>
</comment>
<dbReference type="GO" id="GO:0009099">
    <property type="term" value="P:L-valine biosynthetic process"/>
    <property type="evidence" value="ECO:0007669"/>
    <property type="project" value="UniProtKB-UniPathway"/>
</dbReference>
<dbReference type="FunFam" id="3.20.10.10:FF:000001">
    <property type="entry name" value="Branched-chain-amino-acid aminotransferase"/>
    <property type="match status" value="1"/>
</dbReference>
<evidence type="ECO:0000256" key="11">
    <source>
        <dbReference type="ARBA" id="ARBA00023304"/>
    </source>
</evidence>
<dbReference type="InterPro" id="IPR005785">
    <property type="entry name" value="B_amino_transI"/>
</dbReference>
<accession>A0A7C5YBK7</accession>
<dbReference type="NCBIfam" id="TIGR01122">
    <property type="entry name" value="ilvE_I"/>
    <property type="match status" value="1"/>
</dbReference>
<evidence type="ECO:0000256" key="2">
    <source>
        <dbReference type="ARBA" id="ARBA00003109"/>
    </source>
</evidence>
<proteinExistence type="inferred from homology"/>
<evidence type="ECO:0000256" key="4">
    <source>
        <dbReference type="ARBA" id="ARBA00004931"/>
    </source>
</evidence>
<dbReference type="InterPro" id="IPR036038">
    <property type="entry name" value="Aminotransferase-like"/>
</dbReference>
<evidence type="ECO:0000256" key="8">
    <source>
        <dbReference type="ARBA" id="ARBA00022605"/>
    </source>
</evidence>
<evidence type="ECO:0000256" key="7">
    <source>
        <dbReference type="ARBA" id="ARBA00022576"/>
    </source>
</evidence>
<protein>
    <recommendedName>
        <fullName evidence="16">Branched-chain-amino-acid aminotransferase</fullName>
        <shortName evidence="16">BCAT</shortName>
        <ecNumber evidence="16">2.6.1.42</ecNumber>
    </recommendedName>
</protein>
<dbReference type="InterPro" id="IPR043131">
    <property type="entry name" value="BCAT-like_N"/>
</dbReference>
<comment type="catalytic activity">
    <reaction evidence="12 16">
        <text>L-valine + 2-oxoglutarate = 3-methyl-2-oxobutanoate + L-glutamate</text>
        <dbReference type="Rhea" id="RHEA:24813"/>
        <dbReference type="ChEBI" id="CHEBI:11851"/>
        <dbReference type="ChEBI" id="CHEBI:16810"/>
        <dbReference type="ChEBI" id="CHEBI:29985"/>
        <dbReference type="ChEBI" id="CHEBI:57762"/>
        <dbReference type="EC" id="2.6.1.42"/>
    </reaction>
</comment>
<evidence type="ECO:0000256" key="5">
    <source>
        <dbReference type="ARBA" id="ARBA00005072"/>
    </source>
</evidence>
<evidence type="ECO:0000256" key="6">
    <source>
        <dbReference type="ARBA" id="ARBA00009320"/>
    </source>
</evidence>
<comment type="pathway">
    <text evidence="3 16">Amino-acid biosynthesis; L-isoleucine biosynthesis; L-isoleucine from 2-oxobutanoate: step 4/4.</text>
</comment>
<dbReference type="PROSITE" id="PS00770">
    <property type="entry name" value="AA_TRANSFER_CLASS_4"/>
    <property type="match status" value="1"/>
</dbReference>
<comment type="catalytic activity">
    <reaction evidence="13 16">
        <text>L-isoleucine + 2-oxoglutarate = (S)-3-methyl-2-oxopentanoate + L-glutamate</text>
        <dbReference type="Rhea" id="RHEA:24801"/>
        <dbReference type="ChEBI" id="CHEBI:16810"/>
        <dbReference type="ChEBI" id="CHEBI:29985"/>
        <dbReference type="ChEBI" id="CHEBI:35146"/>
        <dbReference type="ChEBI" id="CHEBI:58045"/>
        <dbReference type="EC" id="2.6.1.42"/>
    </reaction>
</comment>
<dbReference type="InterPro" id="IPR018300">
    <property type="entry name" value="Aminotrans_IV_CS"/>
</dbReference>
<gene>
    <name evidence="16" type="primary">ilvE</name>
    <name evidence="17" type="ORF">ENM42_02625</name>
</gene>
<dbReference type="PANTHER" id="PTHR42743:SF4">
    <property type="entry name" value="BRANCHED-CHAIN-AMINO-ACID AMINOTRANSFERASE-RELATED"/>
    <property type="match status" value="1"/>
</dbReference>
<keyword evidence="9 16" id="KW-0808">Transferase</keyword>
<dbReference type="GO" id="GO:0009098">
    <property type="term" value="P:L-leucine biosynthetic process"/>
    <property type="evidence" value="ECO:0007669"/>
    <property type="project" value="UniProtKB-UniPathway"/>
</dbReference>
<evidence type="ECO:0000313" key="17">
    <source>
        <dbReference type="EMBL" id="HHR40704.1"/>
    </source>
</evidence>
<comment type="similarity">
    <text evidence="6 15">Belongs to the class-IV pyridoxal-phosphate-dependent aminotransferase family.</text>
</comment>
<dbReference type="InterPro" id="IPR033939">
    <property type="entry name" value="BCAT_family"/>
</dbReference>
<dbReference type="NCBIfam" id="NF005146">
    <property type="entry name" value="PRK06606.1"/>
    <property type="match status" value="1"/>
</dbReference>
<evidence type="ECO:0000256" key="14">
    <source>
        <dbReference type="ARBA" id="ARBA00049229"/>
    </source>
</evidence>
<dbReference type="GO" id="GO:0004084">
    <property type="term" value="F:branched-chain-amino-acid transaminase activity"/>
    <property type="evidence" value="ECO:0007669"/>
    <property type="project" value="UniProtKB-EC"/>
</dbReference>
<evidence type="ECO:0000256" key="1">
    <source>
        <dbReference type="ARBA" id="ARBA00001933"/>
    </source>
</evidence>
<dbReference type="UniPathway" id="UPA00048">
    <property type="reaction ID" value="UER00073"/>
</dbReference>
<organism evidence="17">
    <name type="scientific">Caldiarchaeum subterraneum</name>
    <dbReference type="NCBI Taxonomy" id="311458"/>
    <lineage>
        <taxon>Archaea</taxon>
        <taxon>Nitrososphaerota</taxon>
        <taxon>Candidatus Caldarchaeales</taxon>
        <taxon>Candidatus Caldarchaeaceae</taxon>
        <taxon>Candidatus Caldarchaeum</taxon>
    </lineage>
</organism>
<comment type="caution">
    <text evidence="17">The sequence shown here is derived from an EMBL/GenBank/DDBJ whole genome shotgun (WGS) entry which is preliminary data.</text>
</comment>
<sequence>MDGELVPWEQAKVHVSVNALHYGTAVFEGIRGYFHENEIYVFRLREHIKRLVESAKIVMLKNPYSVDQLVGAVVHTIFHNGYRSNVYIRPIIYAGENIMSLNALNLPVRAAILVFPLDKFFSKQGLRVCVSSWRRLPDSSMPPRAKASANYLNSILASTEAHMMGYDEAILLDQSGYVSEGAGENIFIVKNEVLSTPPISSSILEGITRDSVIKLASDMGFRVLERPITRTELYTADELFFTGTAAEVTPIIEVDGRTIGNGAVGPVTKQLMEKYQRVVRGLEPAYRSWLTPVYGR</sequence>
<dbReference type="EC" id="2.6.1.42" evidence="16"/>
<keyword evidence="10 16" id="KW-0663">Pyridoxal phosphate</keyword>
<keyword evidence="11 16" id="KW-0100">Branched-chain amino acid biosynthesis</keyword>
<dbReference type="SUPFAM" id="SSF56752">
    <property type="entry name" value="D-aminoacid aminotransferase-like PLP-dependent enzymes"/>
    <property type="match status" value="1"/>
</dbReference>
<dbReference type="UniPathway" id="UPA00047">
    <property type="reaction ID" value="UER00058"/>
</dbReference>
<comment type="pathway">
    <text evidence="4 16">Amino-acid biosynthesis; L-valine biosynthesis; L-valine from pyruvate: step 4/4.</text>
</comment>
<dbReference type="UniPathway" id="UPA00049">
    <property type="reaction ID" value="UER00062"/>
</dbReference>
<reference evidence="17" key="1">
    <citation type="journal article" date="2020" name="mSystems">
        <title>Genome- and Community-Level Interaction Insights into Carbon Utilization and Element Cycling Functions of Hydrothermarchaeota in Hydrothermal Sediment.</title>
        <authorList>
            <person name="Zhou Z."/>
            <person name="Liu Y."/>
            <person name="Xu W."/>
            <person name="Pan J."/>
            <person name="Luo Z.H."/>
            <person name="Li M."/>
        </authorList>
    </citation>
    <scope>NUCLEOTIDE SEQUENCE [LARGE SCALE GENOMIC DNA]</scope>
    <source>
        <strain evidence="17">SpSt-1084</strain>
    </source>
</reference>
<keyword evidence="7 16" id="KW-0032">Aminotransferase</keyword>
<keyword evidence="8 16" id="KW-0028">Amino-acid biosynthesis</keyword>
<dbReference type="Pfam" id="PF01063">
    <property type="entry name" value="Aminotran_4"/>
    <property type="match status" value="1"/>
</dbReference>
<dbReference type="CDD" id="cd01557">
    <property type="entry name" value="BCAT_beta_family"/>
    <property type="match status" value="1"/>
</dbReference>
<dbReference type="InterPro" id="IPR050571">
    <property type="entry name" value="Class-IV_PLP-Dep_Aminotrnsfr"/>
</dbReference>
<dbReference type="Gene3D" id="3.30.470.10">
    <property type="match status" value="1"/>
</dbReference>
<name>A0A7C5YBK7_CALS0</name>
<comment type="catalytic activity">
    <reaction evidence="14 16">
        <text>L-leucine + 2-oxoglutarate = 4-methyl-2-oxopentanoate + L-glutamate</text>
        <dbReference type="Rhea" id="RHEA:18321"/>
        <dbReference type="ChEBI" id="CHEBI:16810"/>
        <dbReference type="ChEBI" id="CHEBI:17865"/>
        <dbReference type="ChEBI" id="CHEBI:29985"/>
        <dbReference type="ChEBI" id="CHEBI:57427"/>
        <dbReference type="EC" id="2.6.1.42"/>
    </reaction>
</comment>
<evidence type="ECO:0000256" key="3">
    <source>
        <dbReference type="ARBA" id="ARBA00004824"/>
    </source>
</evidence>
<dbReference type="InterPro" id="IPR001544">
    <property type="entry name" value="Aminotrans_IV"/>
</dbReference>
<evidence type="ECO:0000256" key="16">
    <source>
        <dbReference type="RuleBase" id="RU364094"/>
    </source>
</evidence>
<dbReference type="InterPro" id="IPR043132">
    <property type="entry name" value="BCAT-like_C"/>
</dbReference>
<comment type="cofactor">
    <cofactor evidence="1 16">
        <name>pyridoxal 5'-phosphate</name>
        <dbReference type="ChEBI" id="CHEBI:597326"/>
    </cofactor>
</comment>
<evidence type="ECO:0000256" key="10">
    <source>
        <dbReference type="ARBA" id="ARBA00022898"/>
    </source>
</evidence>